<evidence type="ECO:0000313" key="1">
    <source>
        <dbReference type="EMBL" id="QOY89115.1"/>
    </source>
</evidence>
<accession>A0A7S7NSU4</accession>
<proteinExistence type="predicted"/>
<dbReference type="InterPro" id="IPR012292">
    <property type="entry name" value="Globin/Proto"/>
</dbReference>
<dbReference type="Proteomes" id="UP000593892">
    <property type="component" value="Chromosome"/>
</dbReference>
<dbReference type="RefSeq" id="WP_194450777.1">
    <property type="nucleotide sequence ID" value="NZ_CP063849.1"/>
</dbReference>
<dbReference type="GO" id="GO:0019825">
    <property type="term" value="F:oxygen binding"/>
    <property type="evidence" value="ECO:0007669"/>
    <property type="project" value="InterPro"/>
</dbReference>
<dbReference type="InterPro" id="IPR009050">
    <property type="entry name" value="Globin-like_sf"/>
</dbReference>
<dbReference type="AlphaFoldDB" id="A0A7S7NSU4"/>
<keyword evidence="2" id="KW-1185">Reference proteome</keyword>
<dbReference type="SUPFAM" id="SSF46458">
    <property type="entry name" value="Globin-like"/>
    <property type="match status" value="1"/>
</dbReference>
<organism evidence="1 2">
    <name type="scientific">Paludibaculum fermentans</name>
    <dbReference type="NCBI Taxonomy" id="1473598"/>
    <lineage>
        <taxon>Bacteria</taxon>
        <taxon>Pseudomonadati</taxon>
        <taxon>Acidobacteriota</taxon>
        <taxon>Terriglobia</taxon>
        <taxon>Bryobacterales</taxon>
        <taxon>Bryobacteraceae</taxon>
        <taxon>Paludibaculum</taxon>
    </lineage>
</organism>
<gene>
    <name evidence="1" type="ORF">IRI77_03910</name>
</gene>
<reference evidence="1 2" key="1">
    <citation type="submission" date="2020-10" db="EMBL/GenBank/DDBJ databases">
        <title>Complete genome sequence of Paludibaculum fermentans P105T, a facultatively anaerobic acidobacterium capable of dissimilatory Fe(III) reduction.</title>
        <authorList>
            <person name="Dedysh S.N."/>
            <person name="Beletsky A.V."/>
            <person name="Kulichevskaya I.S."/>
            <person name="Mardanov A.V."/>
            <person name="Ravin N.V."/>
        </authorList>
    </citation>
    <scope>NUCLEOTIDE SEQUENCE [LARGE SCALE GENOMIC DNA]</scope>
    <source>
        <strain evidence="1 2">P105</strain>
    </source>
</reference>
<dbReference type="GO" id="GO:0020037">
    <property type="term" value="F:heme binding"/>
    <property type="evidence" value="ECO:0007669"/>
    <property type="project" value="InterPro"/>
</dbReference>
<protein>
    <submittedName>
        <fullName evidence="1">Uncharacterized protein</fullName>
    </submittedName>
</protein>
<dbReference type="KEGG" id="pfer:IRI77_03910"/>
<dbReference type="Gene3D" id="1.10.490.10">
    <property type="entry name" value="Globins"/>
    <property type="match status" value="1"/>
</dbReference>
<sequence length="46" mass="5593">MQAAVDLLHQRVLADAEVAPFFLRIDLDRIRRHQRLFLEQFTCWRP</sequence>
<name>A0A7S7NSU4_PALFE</name>
<evidence type="ECO:0000313" key="2">
    <source>
        <dbReference type="Proteomes" id="UP000593892"/>
    </source>
</evidence>
<dbReference type="EMBL" id="CP063849">
    <property type="protein sequence ID" value="QOY89115.1"/>
    <property type="molecule type" value="Genomic_DNA"/>
</dbReference>